<sequence>MLNRTFGCVRLE</sequence>
<organism evidence="1 2">
    <name type="scientific">Actinomadura latina</name>
    <dbReference type="NCBI Taxonomy" id="163603"/>
    <lineage>
        <taxon>Bacteria</taxon>
        <taxon>Bacillati</taxon>
        <taxon>Actinomycetota</taxon>
        <taxon>Actinomycetes</taxon>
        <taxon>Streptosporangiales</taxon>
        <taxon>Thermomonosporaceae</taxon>
        <taxon>Actinomadura</taxon>
    </lineage>
</organism>
<evidence type="ECO:0000313" key="2">
    <source>
        <dbReference type="Proteomes" id="UP000579250"/>
    </source>
</evidence>
<comment type="caution">
    <text evidence="1">The sequence shown here is derived from an EMBL/GenBank/DDBJ whole genome shotgun (WGS) entry which is preliminary data.</text>
</comment>
<evidence type="ECO:0000313" key="1">
    <source>
        <dbReference type="EMBL" id="NKZ04086.1"/>
    </source>
</evidence>
<gene>
    <name evidence="1" type="ORF">HGB48_10025</name>
</gene>
<reference evidence="1 2" key="1">
    <citation type="submission" date="2020-04" db="EMBL/GenBank/DDBJ databases">
        <title>MicrobeNet Type strains.</title>
        <authorList>
            <person name="Nicholson A.C."/>
        </authorList>
    </citation>
    <scope>NUCLEOTIDE SEQUENCE [LARGE SCALE GENOMIC DNA]</scope>
    <source>
        <strain evidence="1 2">ATCC BAA-277</strain>
    </source>
</reference>
<accession>A0A846Z163</accession>
<keyword evidence="2" id="KW-1185">Reference proteome</keyword>
<dbReference type="Proteomes" id="UP000579250">
    <property type="component" value="Unassembled WGS sequence"/>
</dbReference>
<proteinExistence type="predicted"/>
<protein>
    <submittedName>
        <fullName evidence="1">Uncharacterized protein</fullName>
    </submittedName>
</protein>
<name>A0A846Z163_9ACTN</name>
<dbReference type="EMBL" id="JAAXPI010000009">
    <property type="protein sequence ID" value="NKZ04086.1"/>
    <property type="molecule type" value="Genomic_DNA"/>
</dbReference>